<dbReference type="RefSeq" id="WP_341840690.1">
    <property type="nucleotide sequence ID" value="NZ_CP149792.1"/>
</dbReference>
<dbReference type="EMBL" id="CP150096">
    <property type="protein sequence ID" value="WZN45949.1"/>
    <property type="molecule type" value="Genomic_DNA"/>
</dbReference>
<sequence>MSQHPQFGKGIRPDDPSDVSIPAPVREHDTWQGSEFLDDQIRTDESPEENPQPQEP</sequence>
<evidence type="ECO:0000313" key="2">
    <source>
        <dbReference type="EMBL" id="WZN45949.1"/>
    </source>
</evidence>
<dbReference type="Proteomes" id="UP001449657">
    <property type="component" value="Chromosome"/>
</dbReference>
<evidence type="ECO:0000256" key="1">
    <source>
        <dbReference type="SAM" id="MobiDB-lite"/>
    </source>
</evidence>
<protein>
    <submittedName>
        <fullName evidence="2">Uncharacterized protein</fullName>
    </submittedName>
</protein>
<reference evidence="2 3" key="1">
    <citation type="submission" date="2024-03" db="EMBL/GenBank/DDBJ databases">
        <title>Chitinophaga caseinilytica sp. nov., a casein hydrolysing bacterium isolated from forest soil.</title>
        <authorList>
            <person name="Lee D.S."/>
            <person name="Han D.M."/>
            <person name="Baek J.H."/>
            <person name="Choi D.G."/>
            <person name="Jeon J.H."/>
            <person name="Jeon C.O."/>
        </authorList>
    </citation>
    <scope>NUCLEOTIDE SEQUENCE [LARGE SCALE GENOMIC DNA]</scope>
    <source>
        <strain evidence="2 3">KACC 19118</strain>
    </source>
</reference>
<evidence type="ECO:0000313" key="3">
    <source>
        <dbReference type="Proteomes" id="UP001449657"/>
    </source>
</evidence>
<accession>A0ABZ2Z609</accession>
<keyword evidence="3" id="KW-1185">Reference proteome</keyword>
<organism evidence="2 3">
    <name type="scientific">Chitinophaga caseinilytica</name>
    <dbReference type="NCBI Taxonomy" id="2267521"/>
    <lineage>
        <taxon>Bacteria</taxon>
        <taxon>Pseudomonadati</taxon>
        <taxon>Bacteroidota</taxon>
        <taxon>Chitinophagia</taxon>
        <taxon>Chitinophagales</taxon>
        <taxon>Chitinophagaceae</taxon>
        <taxon>Chitinophaga</taxon>
    </lineage>
</organism>
<name>A0ABZ2Z609_9BACT</name>
<proteinExistence type="predicted"/>
<gene>
    <name evidence="2" type="ORF">WJU22_23915</name>
</gene>
<feature type="region of interest" description="Disordered" evidence="1">
    <location>
        <begin position="1"/>
        <end position="56"/>
    </location>
</feature>